<gene>
    <name evidence="1" type="ORF">A176_000576</name>
</gene>
<proteinExistence type="predicted"/>
<dbReference type="PATRIC" id="fig|1297742.4.peg.584"/>
<keyword evidence="2" id="KW-1185">Reference proteome</keyword>
<dbReference type="EMBL" id="CP012109">
    <property type="protein sequence ID" value="AKQ63664.1"/>
    <property type="molecule type" value="Genomic_DNA"/>
</dbReference>
<sequence>MGDGEPLPAYRELARVLEPWMLWGEGESILGLTPEEARRWERRFLD</sequence>
<dbReference type="AlphaFoldDB" id="A0A0H4WLQ5"/>
<evidence type="ECO:0000313" key="1">
    <source>
        <dbReference type="EMBL" id="AKQ63664.1"/>
    </source>
</evidence>
<evidence type="ECO:0000313" key="2">
    <source>
        <dbReference type="Proteomes" id="UP000009026"/>
    </source>
</evidence>
<dbReference type="Proteomes" id="UP000009026">
    <property type="component" value="Chromosome"/>
</dbReference>
<reference evidence="1 2" key="1">
    <citation type="journal article" date="2016" name="PLoS ONE">
        <title>Complete Genome Sequence and Comparative Genomics of a Novel Myxobacterium Myxococcus hansupus.</title>
        <authorList>
            <person name="Sharma G."/>
            <person name="Narwani T."/>
            <person name="Subramanian S."/>
        </authorList>
    </citation>
    <scope>NUCLEOTIDE SEQUENCE [LARGE SCALE GENOMIC DNA]</scope>
    <source>
        <strain evidence="2">mixupus</strain>
    </source>
</reference>
<name>A0A0H4WLQ5_9BACT</name>
<dbReference type="eggNOG" id="ENOG50339VQ">
    <property type="taxonomic scope" value="Bacteria"/>
</dbReference>
<dbReference type="KEGG" id="mym:A176_000576"/>
<protein>
    <submittedName>
        <fullName evidence="1">Uncharacterized protein</fullName>
    </submittedName>
</protein>
<accession>A0A0H4WLQ5</accession>
<organism evidence="1 2">
    <name type="scientific">Pseudomyxococcus hansupus</name>
    <dbReference type="NCBI Taxonomy" id="1297742"/>
    <lineage>
        <taxon>Bacteria</taxon>
        <taxon>Pseudomonadati</taxon>
        <taxon>Myxococcota</taxon>
        <taxon>Myxococcia</taxon>
        <taxon>Myxococcales</taxon>
        <taxon>Cystobacterineae</taxon>
        <taxon>Myxococcaceae</taxon>
        <taxon>Pseudomyxococcus</taxon>
    </lineage>
</organism>